<comment type="caution">
    <text evidence="2">The sequence shown here is derived from an EMBL/GenBank/DDBJ whole genome shotgun (WGS) entry which is preliminary data.</text>
</comment>
<evidence type="ECO:0000313" key="3">
    <source>
        <dbReference type="Proteomes" id="UP000444721"/>
    </source>
</evidence>
<proteinExistence type="predicted"/>
<dbReference type="GeneID" id="68112702"/>
<name>A0A6A5BNE5_NAEFO</name>
<dbReference type="Proteomes" id="UP000444721">
    <property type="component" value="Unassembled WGS sequence"/>
</dbReference>
<keyword evidence="3" id="KW-1185">Reference proteome</keyword>
<gene>
    <name evidence="2" type="ORF">FDP41_005484</name>
</gene>
<reference evidence="2 3" key="1">
    <citation type="journal article" date="2019" name="Sci. Rep.">
        <title>Nanopore sequencing improves the draft genome of the human pathogenic amoeba Naegleria fowleri.</title>
        <authorList>
            <person name="Liechti N."/>
            <person name="Schurch N."/>
            <person name="Bruggmann R."/>
            <person name="Wittwer M."/>
        </authorList>
    </citation>
    <scope>NUCLEOTIDE SEQUENCE [LARGE SCALE GENOMIC DNA]</scope>
    <source>
        <strain evidence="2 3">ATCC 30894</strain>
    </source>
</reference>
<evidence type="ECO:0000256" key="1">
    <source>
        <dbReference type="SAM" id="MobiDB-lite"/>
    </source>
</evidence>
<dbReference type="EMBL" id="VFQX01000044">
    <property type="protein sequence ID" value="KAF0975490.1"/>
    <property type="molecule type" value="Genomic_DNA"/>
</dbReference>
<dbReference type="VEuPathDB" id="AmoebaDB:NF0014160"/>
<dbReference type="VEuPathDB" id="AmoebaDB:NfTy_066610"/>
<dbReference type="VEuPathDB" id="AmoebaDB:FDP41_005484"/>
<evidence type="ECO:0000313" key="2">
    <source>
        <dbReference type="EMBL" id="KAF0975490.1"/>
    </source>
</evidence>
<feature type="compositionally biased region" description="Polar residues" evidence="1">
    <location>
        <begin position="290"/>
        <end position="301"/>
    </location>
</feature>
<organism evidence="2 3">
    <name type="scientific">Naegleria fowleri</name>
    <name type="common">Brain eating amoeba</name>
    <dbReference type="NCBI Taxonomy" id="5763"/>
    <lineage>
        <taxon>Eukaryota</taxon>
        <taxon>Discoba</taxon>
        <taxon>Heterolobosea</taxon>
        <taxon>Tetramitia</taxon>
        <taxon>Eutetramitia</taxon>
        <taxon>Vahlkampfiidae</taxon>
        <taxon>Naegleria</taxon>
    </lineage>
</organism>
<sequence length="321" mass="35946">MSSSFSSFSLLLLSEVLNSSNEWFRKVFLSLLGQFERKMIVRTNRESNHTMTTQQLSPTLITQILILISSILTGGFRYYHSIMNSDHALMMNQELENDSSGGGGNSITSTTTTTTTLSTFSLKNPFFGERPHYFMPPSDMEQYRRRGRQSQTGSSTQELSHVYIPYPNDPPHTFPSIKARSLFTKSPNKLSQVYIERIDPVNRSNLRSGAKLKVPLQQLEERFRTVYTNAKDNGLEITMNVKKNLNSQEQFEKLGFYQQQETTTSSSSQSGGGSSGGGVGTSGTSTPTSMESVNTTNSSNHLTYDFHHVDGLITPPLYRLE</sequence>
<protein>
    <submittedName>
        <fullName evidence="2">Uncharacterized protein</fullName>
    </submittedName>
</protein>
<dbReference type="AlphaFoldDB" id="A0A6A5BNE5"/>
<feature type="compositionally biased region" description="Gly residues" evidence="1">
    <location>
        <begin position="270"/>
        <end position="281"/>
    </location>
</feature>
<accession>A0A6A5BNE5</accession>
<feature type="region of interest" description="Disordered" evidence="1">
    <location>
        <begin position="258"/>
        <end position="301"/>
    </location>
</feature>
<dbReference type="RefSeq" id="XP_044560203.1">
    <property type="nucleotide sequence ID" value="XM_044709013.1"/>
</dbReference>
<dbReference type="OMA" id="GERPHYF"/>
<dbReference type="OrthoDB" id="10264923at2759"/>